<dbReference type="EMBL" id="JRAI01000043">
    <property type="protein sequence ID" value="KGN86028.1"/>
    <property type="molecule type" value="Genomic_DNA"/>
</dbReference>
<dbReference type="InterPro" id="IPR043502">
    <property type="entry name" value="DNA/RNA_pol_sf"/>
</dbReference>
<dbReference type="InterPro" id="IPR036279">
    <property type="entry name" value="5-3_exonuclease_C_sf"/>
</dbReference>
<dbReference type="InterPro" id="IPR002421">
    <property type="entry name" value="5-3_exonuclease"/>
</dbReference>
<evidence type="ECO:0000256" key="9">
    <source>
        <dbReference type="ARBA" id="ARBA00022801"/>
    </source>
</evidence>
<keyword evidence="10 16" id="KW-0269">Exonuclease</keyword>
<keyword evidence="11 16" id="KW-0239">DNA-directed DNA polymerase</keyword>
<name>A0A0A2F4W6_9PORP</name>
<comment type="caution">
    <text evidence="20">The sequence shown here is derived from an EMBL/GenBank/DDBJ whole genome shotgun (WGS) entry which is preliminary data.</text>
</comment>
<dbReference type="SUPFAM" id="SSF56672">
    <property type="entry name" value="DNA/RNA polymerases"/>
    <property type="match status" value="1"/>
</dbReference>
<evidence type="ECO:0000313" key="21">
    <source>
        <dbReference type="Proteomes" id="UP000030130"/>
    </source>
</evidence>
<dbReference type="InterPro" id="IPR008918">
    <property type="entry name" value="HhH2"/>
</dbReference>
<dbReference type="PANTHER" id="PTHR10133:SF27">
    <property type="entry name" value="DNA POLYMERASE NU"/>
    <property type="match status" value="1"/>
</dbReference>
<dbReference type="RefSeq" id="WP_039420781.1">
    <property type="nucleotide sequence ID" value="NZ_JRAI01000043.1"/>
</dbReference>
<evidence type="ECO:0000256" key="2">
    <source>
        <dbReference type="ARBA" id="ARBA00012417"/>
    </source>
</evidence>
<comment type="similarity">
    <text evidence="1 16">Belongs to the DNA polymerase type-A family.</text>
</comment>
<dbReference type="FunFam" id="1.10.150.20:FF:000003">
    <property type="entry name" value="DNA polymerase I"/>
    <property type="match status" value="1"/>
</dbReference>
<dbReference type="InterPro" id="IPR002298">
    <property type="entry name" value="DNA_polymerase_A"/>
</dbReference>
<evidence type="ECO:0000256" key="12">
    <source>
        <dbReference type="ARBA" id="ARBA00023125"/>
    </source>
</evidence>
<dbReference type="CDD" id="cd08637">
    <property type="entry name" value="DNA_pol_A_pol_I_C"/>
    <property type="match status" value="1"/>
</dbReference>
<evidence type="ECO:0000256" key="16">
    <source>
        <dbReference type="RuleBase" id="RU004460"/>
    </source>
</evidence>
<dbReference type="SMART" id="SM00482">
    <property type="entry name" value="POLAc"/>
    <property type="match status" value="1"/>
</dbReference>
<dbReference type="InterPro" id="IPR012337">
    <property type="entry name" value="RNaseH-like_sf"/>
</dbReference>
<evidence type="ECO:0000256" key="5">
    <source>
        <dbReference type="ARBA" id="ARBA00022695"/>
    </source>
</evidence>
<dbReference type="GO" id="GO:0006261">
    <property type="term" value="P:DNA-templated DNA replication"/>
    <property type="evidence" value="ECO:0007669"/>
    <property type="project" value="UniProtKB-UniRule"/>
</dbReference>
<dbReference type="STRING" id="111105.HR09_00645"/>
<proteinExistence type="inferred from homology"/>
<feature type="domain" description="3'-5' exonuclease" evidence="17">
    <location>
        <begin position="334"/>
        <end position="514"/>
    </location>
</feature>
<dbReference type="SUPFAM" id="SSF47807">
    <property type="entry name" value="5' to 3' exonuclease, C-terminal subdomain"/>
    <property type="match status" value="1"/>
</dbReference>
<dbReference type="InterPro" id="IPR020046">
    <property type="entry name" value="5-3_exonucl_a-hlix_arch_N"/>
</dbReference>
<dbReference type="Proteomes" id="UP000030130">
    <property type="component" value="Unassembled WGS sequence"/>
</dbReference>
<feature type="domain" description="5'-3' exonuclease" evidence="18">
    <location>
        <begin position="3"/>
        <end position="263"/>
    </location>
</feature>
<dbReference type="InterPro" id="IPR002562">
    <property type="entry name" value="3'-5'_exonuclease_dom"/>
</dbReference>
<evidence type="ECO:0000256" key="14">
    <source>
        <dbReference type="ARBA" id="ARBA00049244"/>
    </source>
</evidence>
<evidence type="ECO:0000256" key="11">
    <source>
        <dbReference type="ARBA" id="ARBA00022932"/>
    </source>
</evidence>
<evidence type="ECO:0000256" key="4">
    <source>
        <dbReference type="ARBA" id="ARBA00022679"/>
    </source>
</evidence>
<dbReference type="GO" id="GO:0008408">
    <property type="term" value="F:3'-5' exonuclease activity"/>
    <property type="evidence" value="ECO:0007669"/>
    <property type="project" value="UniProtKB-UniRule"/>
</dbReference>
<dbReference type="InterPro" id="IPR029060">
    <property type="entry name" value="PIN-like_dom_sf"/>
</dbReference>
<dbReference type="PROSITE" id="PS00447">
    <property type="entry name" value="DNA_POLYMERASE_A"/>
    <property type="match status" value="1"/>
</dbReference>
<dbReference type="SUPFAM" id="SSF88723">
    <property type="entry name" value="PIN domain-like"/>
    <property type="match status" value="1"/>
</dbReference>
<comment type="function">
    <text evidence="16">In addition to polymerase activity, this DNA polymerase exhibits 3'-5' and 5'-3' exonuclease activity.</text>
</comment>
<dbReference type="OrthoDB" id="9806424at2"/>
<dbReference type="InterPro" id="IPR001098">
    <property type="entry name" value="DNA-dir_DNA_pol_A_palm_dom"/>
</dbReference>
<accession>A0A0A2F4W6</accession>
<dbReference type="CDD" id="cd09859">
    <property type="entry name" value="PIN_53EXO"/>
    <property type="match status" value="1"/>
</dbReference>
<evidence type="ECO:0000259" key="17">
    <source>
        <dbReference type="SMART" id="SM00474"/>
    </source>
</evidence>
<evidence type="ECO:0000256" key="13">
    <source>
        <dbReference type="ARBA" id="ARBA00023204"/>
    </source>
</evidence>
<keyword evidence="4 16" id="KW-0808">Transferase</keyword>
<dbReference type="SMART" id="SM00279">
    <property type="entry name" value="HhH2"/>
    <property type="match status" value="1"/>
</dbReference>
<dbReference type="FunFam" id="1.10.150.20:FF:000002">
    <property type="entry name" value="DNA polymerase I"/>
    <property type="match status" value="1"/>
</dbReference>
<dbReference type="GO" id="GO:0006302">
    <property type="term" value="P:double-strand break repair"/>
    <property type="evidence" value="ECO:0007669"/>
    <property type="project" value="TreeGrafter"/>
</dbReference>
<dbReference type="AlphaFoldDB" id="A0A0A2F4W6"/>
<keyword evidence="5 16" id="KW-0548">Nucleotidyltransferase</keyword>
<dbReference type="Gene3D" id="1.10.150.20">
    <property type="entry name" value="5' to 3' exonuclease, C-terminal subdomain"/>
    <property type="match status" value="2"/>
</dbReference>
<dbReference type="Gene3D" id="3.30.70.370">
    <property type="match status" value="1"/>
</dbReference>
<keyword evidence="7" id="KW-0540">Nuclease</keyword>
<evidence type="ECO:0000256" key="15">
    <source>
        <dbReference type="NCBIfam" id="TIGR00593"/>
    </source>
</evidence>
<dbReference type="SMART" id="SM00474">
    <property type="entry name" value="35EXOc"/>
    <property type="match status" value="1"/>
</dbReference>
<dbReference type="InterPro" id="IPR019760">
    <property type="entry name" value="DNA-dir_DNA_pol_A_CS"/>
</dbReference>
<protein>
    <recommendedName>
        <fullName evidence="3 15">DNA polymerase I</fullName>
        <ecNumber evidence="2 15">2.7.7.7</ecNumber>
    </recommendedName>
</protein>
<dbReference type="Pfam" id="PF02739">
    <property type="entry name" value="5_3_exonuc_N"/>
    <property type="match status" value="1"/>
</dbReference>
<keyword evidence="13 16" id="KW-0234">DNA repair</keyword>
<dbReference type="FunFam" id="1.20.1060.10:FF:000001">
    <property type="entry name" value="DNA polymerase I"/>
    <property type="match status" value="1"/>
</dbReference>
<keyword evidence="12 16" id="KW-0238">DNA-binding</keyword>
<evidence type="ECO:0000313" key="20">
    <source>
        <dbReference type="EMBL" id="KGN86028.1"/>
    </source>
</evidence>
<dbReference type="eggNOG" id="COG0749">
    <property type="taxonomic scope" value="Bacteria"/>
</dbReference>
<dbReference type="Pfam" id="PF01612">
    <property type="entry name" value="DNA_pol_A_exo1"/>
    <property type="match status" value="1"/>
</dbReference>
<keyword evidence="6 16" id="KW-0235">DNA replication</keyword>
<dbReference type="CDD" id="cd06139">
    <property type="entry name" value="DNA_polA_I_Ecoli_like_exo"/>
    <property type="match status" value="1"/>
</dbReference>
<evidence type="ECO:0000259" key="19">
    <source>
        <dbReference type="SMART" id="SM00482"/>
    </source>
</evidence>
<dbReference type="Pfam" id="PF00476">
    <property type="entry name" value="DNA_pol_A"/>
    <property type="match status" value="1"/>
</dbReference>
<dbReference type="InterPro" id="IPR018320">
    <property type="entry name" value="DNA_polymerase_1"/>
</dbReference>
<evidence type="ECO:0000256" key="8">
    <source>
        <dbReference type="ARBA" id="ARBA00022763"/>
    </source>
</evidence>
<keyword evidence="8 16" id="KW-0227">DNA damage</keyword>
<dbReference type="SMART" id="SM00475">
    <property type="entry name" value="53EXOc"/>
    <property type="match status" value="1"/>
</dbReference>
<evidence type="ECO:0000256" key="10">
    <source>
        <dbReference type="ARBA" id="ARBA00022839"/>
    </source>
</evidence>
<sequence length="926" mass="103597">MTERLFLLDAYALIFRAYYAFIRSPRIDSTGRDTGAVFGFALTLLDILEKESPEHIAVVFDPPGGSFRHREYAEYKAQREETPEGIRIAIPLIKEMLAAFRIPVVEVPDFEADDTIGTLAKQAEEQGLAVRMVTPDKDFGQLVSERIKIYRPKTGGGYETWGPAEVCEKFGLSAPEQMIDYLGLVGDSSDNIPGCKGIGAKTAEKLLAEYGSIDGIYAHQDELKGAVAKKIQEGEEQTRFSRYLATIRTDAPIAFDAEAYRRTSPDMAAVRECFAALEFRTLLKRLEGARADAPATDLFAGVVQDQEPPTDLFGDGADDTGHPLKTLLDVPHEYTILETEEEIADCIRIFSATPRFSFDTETDSKDALRANIVAVTLCAESGRAFFIPLPEGEEAGRRRLDLLRPLFADAAIGKVGQNMKYDIQVLSRYGVEVRGQLFDTMIAHYLLFPDLRHNMDEMAETLLGYRTIRYSDLVGSDKQEMHIRQVPLQNLADYAMEDADVTWQLYERLNTMLSEEGMTSLFESIEMPLVPVLADMECSGVKLDTEVLRRTASGLGEEMQRIEDEIYRLAGHSFNINSPSQVGTVLFEELQITEKPKKTKSGSYSTNEEILVKLQEKHPIVRLILDYRGIKKLLSTYVEALPEMRYPDGKLHTSFNQTVATTGRLSSSNPNLQNIPIRTEVGRGLRAAFVPDNDECIFMSADYSQIELRLMAHLSEDESLIQAFLHGEDIHRATAAKIYGLPLAEVTDDMRRHAKTANFGIIYGISAFGLSERLNISRTEAKALIEGYFASYPGVKAYMDRSIAEAKRQGYVTTLFGRKRFLRDINSANAVVRGYAERNAINAPIQGSAADLIKLAMIRIHEEIIARKLQSRMILQVHDELNFNVLRPEAAEARELVRSCMEGVMPSLRVPLIAEIGEGTNWLEAH</sequence>
<dbReference type="Gene3D" id="3.30.420.10">
    <property type="entry name" value="Ribonuclease H-like superfamily/Ribonuclease H"/>
    <property type="match status" value="1"/>
</dbReference>
<dbReference type="InterPro" id="IPR020045">
    <property type="entry name" value="DNA_polI_H3TH"/>
</dbReference>
<dbReference type="InterPro" id="IPR036397">
    <property type="entry name" value="RNaseH_sf"/>
</dbReference>
<dbReference type="GO" id="GO:0008409">
    <property type="term" value="F:5'-3' exonuclease activity"/>
    <property type="evidence" value="ECO:0007669"/>
    <property type="project" value="UniProtKB-UniRule"/>
</dbReference>
<feature type="domain" description="DNA-directed DNA polymerase family A palm" evidence="19">
    <location>
        <begin position="682"/>
        <end position="889"/>
    </location>
</feature>
<evidence type="ECO:0000256" key="6">
    <source>
        <dbReference type="ARBA" id="ARBA00022705"/>
    </source>
</evidence>
<dbReference type="Gene3D" id="1.20.1060.10">
    <property type="entry name" value="Taq DNA Polymerase, Chain T, domain 4"/>
    <property type="match status" value="1"/>
</dbReference>
<evidence type="ECO:0000259" key="18">
    <source>
        <dbReference type="SMART" id="SM00475"/>
    </source>
</evidence>
<evidence type="ECO:0000256" key="1">
    <source>
        <dbReference type="ARBA" id="ARBA00007705"/>
    </source>
</evidence>
<organism evidence="20 21">
    <name type="scientific">Porphyromonas gulae</name>
    <dbReference type="NCBI Taxonomy" id="111105"/>
    <lineage>
        <taxon>Bacteria</taxon>
        <taxon>Pseudomonadati</taxon>
        <taxon>Bacteroidota</taxon>
        <taxon>Bacteroidia</taxon>
        <taxon>Bacteroidales</taxon>
        <taxon>Porphyromonadaceae</taxon>
        <taxon>Porphyromonas</taxon>
    </lineage>
</organism>
<dbReference type="SUPFAM" id="SSF53098">
    <property type="entry name" value="Ribonuclease H-like"/>
    <property type="match status" value="1"/>
</dbReference>
<evidence type="ECO:0000256" key="7">
    <source>
        <dbReference type="ARBA" id="ARBA00022722"/>
    </source>
</evidence>
<dbReference type="PANTHER" id="PTHR10133">
    <property type="entry name" value="DNA POLYMERASE I"/>
    <property type="match status" value="1"/>
</dbReference>
<gene>
    <name evidence="16" type="primary">polA</name>
    <name evidence="20" type="ORF">HR08_04670</name>
</gene>
<keyword evidence="9 16" id="KW-0378">Hydrolase</keyword>
<dbReference type="CDD" id="cd09898">
    <property type="entry name" value="H3TH_53EXO"/>
    <property type="match status" value="1"/>
</dbReference>
<dbReference type="Pfam" id="PF01367">
    <property type="entry name" value="5_3_exonuc"/>
    <property type="match status" value="1"/>
</dbReference>
<dbReference type="NCBIfam" id="NF004397">
    <property type="entry name" value="PRK05755.1"/>
    <property type="match status" value="1"/>
</dbReference>
<dbReference type="PRINTS" id="PR00868">
    <property type="entry name" value="DNAPOLI"/>
</dbReference>
<reference evidence="20 21" key="1">
    <citation type="submission" date="2014-08" db="EMBL/GenBank/DDBJ databases">
        <title>Porphyromonas gulae strain:COT-052_OH1451 Genome sequencing.</title>
        <authorList>
            <person name="Wallis C."/>
            <person name="Deusch O."/>
            <person name="O'Flynn C."/>
            <person name="Davis I."/>
            <person name="Jospin G."/>
            <person name="Darling A.E."/>
            <person name="Coil D.A."/>
            <person name="Alexiev A."/>
            <person name="Horsfall A."/>
            <person name="Kirkwood N."/>
            <person name="Harris S."/>
            <person name="Eisen J.A."/>
        </authorList>
    </citation>
    <scope>NUCLEOTIDE SEQUENCE [LARGE SCALE GENOMIC DNA]</scope>
    <source>
        <strain evidence="21">COT-052 OH1451</strain>
    </source>
</reference>
<dbReference type="eggNOG" id="COG0258">
    <property type="taxonomic scope" value="Bacteria"/>
</dbReference>
<comment type="catalytic activity">
    <reaction evidence="14 16">
        <text>DNA(n) + a 2'-deoxyribonucleoside 5'-triphosphate = DNA(n+1) + diphosphate</text>
        <dbReference type="Rhea" id="RHEA:22508"/>
        <dbReference type="Rhea" id="RHEA-COMP:17339"/>
        <dbReference type="Rhea" id="RHEA-COMP:17340"/>
        <dbReference type="ChEBI" id="CHEBI:33019"/>
        <dbReference type="ChEBI" id="CHEBI:61560"/>
        <dbReference type="ChEBI" id="CHEBI:173112"/>
        <dbReference type="EC" id="2.7.7.7"/>
    </reaction>
</comment>
<dbReference type="GO" id="GO:0003887">
    <property type="term" value="F:DNA-directed DNA polymerase activity"/>
    <property type="evidence" value="ECO:0007669"/>
    <property type="project" value="UniProtKB-UniRule"/>
</dbReference>
<evidence type="ECO:0000256" key="3">
    <source>
        <dbReference type="ARBA" id="ARBA00020311"/>
    </source>
</evidence>
<dbReference type="EC" id="2.7.7.7" evidence="2 15"/>
<dbReference type="GO" id="GO:0003677">
    <property type="term" value="F:DNA binding"/>
    <property type="evidence" value="ECO:0007669"/>
    <property type="project" value="UniProtKB-UniRule"/>
</dbReference>
<dbReference type="Gene3D" id="3.40.50.1010">
    <property type="entry name" value="5'-nuclease"/>
    <property type="match status" value="1"/>
</dbReference>
<dbReference type="NCBIfam" id="TIGR00593">
    <property type="entry name" value="pola"/>
    <property type="match status" value="1"/>
</dbReference>